<feature type="compositionally biased region" description="Polar residues" evidence="1">
    <location>
        <begin position="59"/>
        <end position="68"/>
    </location>
</feature>
<dbReference type="AlphaFoldDB" id="A0A0C3QSH8"/>
<organism evidence="2 3">
    <name type="scientific">Tulasnella calospora MUT 4182</name>
    <dbReference type="NCBI Taxonomy" id="1051891"/>
    <lineage>
        <taxon>Eukaryota</taxon>
        <taxon>Fungi</taxon>
        <taxon>Dikarya</taxon>
        <taxon>Basidiomycota</taxon>
        <taxon>Agaricomycotina</taxon>
        <taxon>Agaricomycetes</taxon>
        <taxon>Cantharellales</taxon>
        <taxon>Tulasnellaceae</taxon>
        <taxon>Tulasnella</taxon>
    </lineage>
</organism>
<feature type="compositionally biased region" description="Low complexity" evidence="1">
    <location>
        <begin position="652"/>
        <end position="661"/>
    </location>
</feature>
<dbReference type="Proteomes" id="UP000054248">
    <property type="component" value="Unassembled WGS sequence"/>
</dbReference>
<dbReference type="OrthoDB" id="201656at2759"/>
<feature type="compositionally biased region" description="Polar residues" evidence="1">
    <location>
        <begin position="128"/>
        <end position="139"/>
    </location>
</feature>
<feature type="compositionally biased region" description="Basic and acidic residues" evidence="1">
    <location>
        <begin position="447"/>
        <end position="462"/>
    </location>
</feature>
<sequence>MTKPTLLQTLFNQPSRSYIDLYSNQDCYTLQPPKRQRRSYDGASPANSRRSSLRLSGASFATTFNFSDLPTIPPTPPSKDDAGLKKTMEDKVESKPRSGLAQPAESTPWPPRSNLAAAAHTVEHRPISTASNSSSTQDFQEAAERHSWALSSASTSRSATPRASLVEPLADTSTSSAPLHPTRRPPSMSRRLRKQRKSKTEEESIALQRELGEMGIMDKQDVRRDSLREAVAEEGEEEDLFFTPPTSPPGSPNQTLTGKQYFPSLESAALHAERQEEEQNGYSSPTKTPRALRRRRPIASPAKDGATPIRSASPSDDSSSDESFSNWRSSSSYTPSLSTAPTSVSGFSAPSPKSSSPTKSSRQPAHTSISTSTSSRGSTKSSHGKQLDSTSADWAKGVKWLGAPKDKPARPSRSWTHSRRSSVDLSTSASSASSIFDHPVVIDRSERRRSFDSATSDDRPNRWDLMGDSNKGPSHHKRPNSMGSHHGAGSSGGAVGTRRRHTRARTSAGCGWRDAETDERWTMMERLLGLQWYPQVSTLTVHQGHLHFTVVLDHLLDTLVHALRTSCSRSSGTASSYGTVELPSIPATTDGQVTYPNGFTSLTLPRAAVAADEALGLDLFSGHVDLAKSGLAQVTMGTNINHHKGAAVVSKTPPTTLGRPTSRLRRLSRSFTSSSSKGKEAETPAKLQSGFRTRF</sequence>
<reference evidence="3" key="2">
    <citation type="submission" date="2015-01" db="EMBL/GenBank/DDBJ databases">
        <title>Evolutionary Origins and Diversification of the Mycorrhizal Mutualists.</title>
        <authorList>
            <consortium name="DOE Joint Genome Institute"/>
            <consortium name="Mycorrhizal Genomics Consortium"/>
            <person name="Kohler A."/>
            <person name="Kuo A."/>
            <person name="Nagy L.G."/>
            <person name="Floudas D."/>
            <person name="Copeland A."/>
            <person name="Barry K.W."/>
            <person name="Cichocki N."/>
            <person name="Veneault-Fourrey C."/>
            <person name="LaButti K."/>
            <person name="Lindquist E.A."/>
            <person name="Lipzen A."/>
            <person name="Lundell T."/>
            <person name="Morin E."/>
            <person name="Murat C."/>
            <person name="Riley R."/>
            <person name="Ohm R."/>
            <person name="Sun H."/>
            <person name="Tunlid A."/>
            <person name="Henrissat B."/>
            <person name="Grigoriev I.V."/>
            <person name="Hibbett D.S."/>
            <person name="Martin F."/>
        </authorList>
    </citation>
    <scope>NUCLEOTIDE SEQUENCE [LARGE SCALE GENOMIC DNA]</scope>
    <source>
        <strain evidence="3">MUT 4182</strain>
    </source>
</reference>
<feature type="compositionally biased region" description="Low complexity" evidence="1">
    <location>
        <begin position="423"/>
        <end position="432"/>
    </location>
</feature>
<gene>
    <name evidence="2" type="ORF">M407DRAFT_20078</name>
</gene>
<evidence type="ECO:0000313" key="2">
    <source>
        <dbReference type="EMBL" id="KIO30954.1"/>
    </source>
</evidence>
<feature type="region of interest" description="Disordered" evidence="1">
    <location>
        <begin position="32"/>
        <end position="432"/>
    </location>
</feature>
<feature type="compositionally biased region" description="Low complexity" evidence="1">
    <location>
        <begin position="148"/>
        <end position="165"/>
    </location>
</feature>
<reference evidence="2 3" key="1">
    <citation type="submission" date="2014-04" db="EMBL/GenBank/DDBJ databases">
        <authorList>
            <consortium name="DOE Joint Genome Institute"/>
            <person name="Kuo A."/>
            <person name="Girlanda M."/>
            <person name="Perotto S."/>
            <person name="Kohler A."/>
            <person name="Nagy L.G."/>
            <person name="Floudas D."/>
            <person name="Copeland A."/>
            <person name="Barry K.W."/>
            <person name="Cichocki N."/>
            <person name="Veneault-Fourrey C."/>
            <person name="LaButti K."/>
            <person name="Lindquist E.A."/>
            <person name="Lipzen A."/>
            <person name="Lundell T."/>
            <person name="Morin E."/>
            <person name="Murat C."/>
            <person name="Sun H."/>
            <person name="Tunlid A."/>
            <person name="Henrissat B."/>
            <person name="Grigoriev I.V."/>
            <person name="Hibbett D.S."/>
            <person name="Martin F."/>
            <person name="Nordberg H.P."/>
            <person name="Cantor M.N."/>
            <person name="Hua S.X."/>
        </authorList>
    </citation>
    <scope>NUCLEOTIDE SEQUENCE [LARGE SCALE GENOMIC DNA]</scope>
    <source>
        <strain evidence="2 3">MUT 4182</strain>
    </source>
</reference>
<name>A0A0C3QSH8_9AGAM</name>
<feature type="compositionally biased region" description="Basic and acidic residues" evidence="1">
    <location>
        <begin position="210"/>
        <end position="231"/>
    </location>
</feature>
<feature type="region of interest" description="Disordered" evidence="1">
    <location>
        <begin position="650"/>
        <end position="695"/>
    </location>
</feature>
<evidence type="ECO:0000313" key="3">
    <source>
        <dbReference type="Proteomes" id="UP000054248"/>
    </source>
</evidence>
<protein>
    <submittedName>
        <fullName evidence="2">Uncharacterized protein</fullName>
    </submittedName>
</protein>
<feature type="compositionally biased region" description="Low complexity" evidence="1">
    <location>
        <begin position="311"/>
        <end position="381"/>
    </location>
</feature>
<proteinExistence type="predicted"/>
<evidence type="ECO:0000256" key="1">
    <source>
        <dbReference type="SAM" id="MobiDB-lite"/>
    </source>
</evidence>
<feature type="region of interest" description="Disordered" evidence="1">
    <location>
        <begin position="447"/>
        <end position="511"/>
    </location>
</feature>
<keyword evidence="3" id="KW-1185">Reference proteome</keyword>
<dbReference type="HOGENOM" id="CLU_396474_0_0_1"/>
<accession>A0A0C3QSH8</accession>
<feature type="compositionally biased region" description="Basic and acidic residues" evidence="1">
    <location>
        <begin position="78"/>
        <end position="96"/>
    </location>
</feature>
<dbReference type="EMBL" id="KN822967">
    <property type="protein sequence ID" value="KIO30954.1"/>
    <property type="molecule type" value="Genomic_DNA"/>
</dbReference>